<dbReference type="InterPro" id="IPR007404">
    <property type="entry name" value="YdjM-like"/>
</dbReference>
<sequence>MANFATHLYGAAAVSSTAAIGLFAIGLADAGQAQAYFAVGVVGGLLPDIDSDSSTPVRAFFVFIGAAAAFLVSFALIEHLALIELALVWSAVFLFVRYGLFEVFAHFTVHRGLWHSWLAALFAALATANLAYWVVGCSAWESWVFAAFTGLGYLTHLCLDELASVNLLNSRVKRSLGTALKPFSLRSSWSSLGMAGVVMVLVLTAPSLAPVAEAARGLGYAQEGFTARLWHPSPWLTEWRGWVSERMARLGAR</sequence>
<keyword evidence="1" id="KW-0472">Membrane</keyword>
<feature type="transmembrane region" description="Helical" evidence="1">
    <location>
        <begin position="117"/>
        <end position="136"/>
    </location>
</feature>
<dbReference type="GO" id="GO:0016787">
    <property type="term" value="F:hydrolase activity"/>
    <property type="evidence" value="ECO:0007669"/>
    <property type="project" value="UniProtKB-KW"/>
</dbReference>
<dbReference type="RefSeq" id="WP_015279908.1">
    <property type="nucleotide sequence ID" value="NC_019940.1"/>
</dbReference>
<keyword evidence="1" id="KW-0812">Transmembrane</keyword>
<keyword evidence="1" id="KW-1133">Transmembrane helix</keyword>
<organism evidence="2 3">
    <name type="scientific">Thioflavicoccus mobilis 8321</name>
    <dbReference type="NCBI Taxonomy" id="765912"/>
    <lineage>
        <taxon>Bacteria</taxon>
        <taxon>Pseudomonadati</taxon>
        <taxon>Pseudomonadota</taxon>
        <taxon>Gammaproteobacteria</taxon>
        <taxon>Chromatiales</taxon>
        <taxon>Chromatiaceae</taxon>
        <taxon>Thioflavicoccus</taxon>
    </lineage>
</organism>
<dbReference type="STRING" id="765912.Thimo_0933"/>
<evidence type="ECO:0000256" key="1">
    <source>
        <dbReference type="SAM" id="Phobius"/>
    </source>
</evidence>
<dbReference type="KEGG" id="tmb:Thimo_0933"/>
<dbReference type="HOGENOM" id="CLU_076328_0_0_6"/>
<feature type="transmembrane region" description="Helical" evidence="1">
    <location>
        <begin position="57"/>
        <end position="77"/>
    </location>
</feature>
<protein>
    <submittedName>
        <fullName evidence="2">Putative membrane-bound metal-dependent hydrolase (DUF457)</fullName>
    </submittedName>
</protein>
<feature type="transmembrane region" description="Helical" evidence="1">
    <location>
        <begin position="189"/>
        <end position="209"/>
    </location>
</feature>
<proteinExistence type="predicted"/>
<evidence type="ECO:0000313" key="2">
    <source>
        <dbReference type="EMBL" id="AGA89763.1"/>
    </source>
</evidence>
<feature type="transmembrane region" description="Helical" evidence="1">
    <location>
        <begin position="83"/>
        <end position="105"/>
    </location>
</feature>
<keyword evidence="2" id="KW-0378">Hydrolase</keyword>
<reference evidence="2 3" key="1">
    <citation type="submission" date="2011-09" db="EMBL/GenBank/DDBJ databases">
        <title>Complete sequence of chromosome of Thioflavicoccus mobilis 8321.</title>
        <authorList>
            <consortium name="US DOE Joint Genome Institute"/>
            <person name="Lucas S."/>
            <person name="Han J."/>
            <person name="Lapidus A."/>
            <person name="Cheng J.-F."/>
            <person name="Goodwin L."/>
            <person name="Pitluck S."/>
            <person name="Peters L."/>
            <person name="Ovchinnikova G."/>
            <person name="Lu M."/>
            <person name="Detter J.C."/>
            <person name="Han C."/>
            <person name="Tapia R."/>
            <person name="Land M."/>
            <person name="Hauser L."/>
            <person name="Kyrpides N."/>
            <person name="Ivanova N."/>
            <person name="Pagani I."/>
            <person name="Vogl K."/>
            <person name="Liu Z."/>
            <person name="Imhoff J."/>
            <person name="Thiel V."/>
            <person name="Frigaard N.-U."/>
            <person name="Bryant D."/>
            <person name="Woyke T."/>
        </authorList>
    </citation>
    <scope>NUCLEOTIDE SEQUENCE [LARGE SCALE GENOMIC DNA]</scope>
    <source>
        <strain evidence="2 3">8321</strain>
    </source>
</reference>
<dbReference type="OrthoDB" id="5295350at2"/>
<dbReference type="AlphaFoldDB" id="L0GSL7"/>
<keyword evidence="3" id="KW-1185">Reference proteome</keyword>
<feature type="transmembrane region" description="Helical" evidence="1">
    <location>
        <begin position="142"/>
        <end position="168"/>
    </location>
</feature>
<gene>
    <name evidence="2" type="ORF">Thimo_0933</name>
</gene>
<dbReference type="Pfam" id="PF04307">
    <property type="entry name" value="YdjM"/>
    <property type="match status" value="1"/>
</dbReference>
<evidence type="ECO:0000313" key="3">
    <source>
        <dbReference type="Proteomes" id="UP000010816"/>
    </source>
</evidence>
<name>L0GSL7_9GAMM</name>
<dbReference type="eggNOG" id="COG1988">
    <property type="taxonomic scope" value="Bacteria"/>
</dbReference>
<dbReference type="PATRIC" id="fig|765912.4.peg.905"/>
<accession>L0GSL7</accession>
<dbReference type="Proteomes" id="UP000010816">
    <property type="component" value="Chromosome"/>
</dbReference>
<feature type="transmembrane region" description="Helical" evidence="1">
    <location>
        <begin position="7"/>
        <end position="27"/>
    </location>
</feature>
<dbReference type="EMBL" id="CP003051">
    <property type="protein sequence ID" value="AGA89763.1"/>
    <property type="molecule type" value="Genomic_DNA"/>
</dbReference>